<reference evidence="2" key="1">
    <citation type="journal article" date="2019" name="Int. J. Syst. Evol. Microbiol.">
        <title>The Global Catalogue of Microorganisms (GCM) 10K type strain sequencing project: providing services to taxonomists for standard genome sequencing and annotation.</title>
        <authorList>
            <consortium name="The Broad Institute Genomics Platform"/>
            <consortium name="The Broad Institute Genome Sequencing Center for Infectious Disease"/>
            <person name="Wu L."/>
            <person name="Ma J."/>
        </authorList>
    </citation>
    <scope>NUCLEOTIDE SEQUENCE [LARGE SCALE GENOMIC DNA]</scope>
    <source>
        <strain evidence="2">JCM 9458</strain>
    </source>
</reference>
<evidence type="ECO:0000313" key="1">
    <source>
        <dbReference type="EMBL" id="GAA3384249.1"/>
    </source>
</evidence>
<protein>
    <submittedName>
        <fullName evidence="1">Uncharacterized protein</fullName>
    </submittedName>
</protein>
<sequence>MLARPETEFVTCASWVIDGGMLLMGPQGGSALSDDGWRHAAD</sequence>
<dbReference type="Proteomes" id="UP001501676">
    <property type="component" value="Unassembled WGS sequence"/>
</dbReference>
<accession>A0ABP6SS79</accession>
<proteinExistence type="predicted"/>
<gene>
    <name evidence="1" type="ORF">GCM10020369_13240</name>
</gene>
<organism evidence="1 2">
    <name type="scientific">Cryptosporangium minutisporangium</name>
    <dbReference type="NCBI Taxonomy" id="113569"/>
    <lineage>
        <taxon>Bacteria</taxon>
        <taxon>Bacillati</taxon>
        <taxon>Actinomycetota</taxon>
        <taxon>Actinomycetes</taxon>
        <taxon>Cryptosporangiales</taxon>
        <taxon>Cryptosporangiaceae</taxon>
        <taxon>Cryptosporangium</taxon>
    </lineage>
</organism>
<dbReference type="EMBL" id="BAAAYN010000007">
    <property type="protein sequence ID" value="GAA3384249.1"/>
    <property type="molecule type" value="Genomic_DNA"/>
</dbReference>
<name>A0ABP6SS79_9ACTN</name>
<keyword evidence="2" id="KW-1185">Reference proteome</keyword>
<comment type="caution">
    <text evidence="1">The sequence shown here is derived from an EMBL/GenBank/DDBJ whole genome shotgun (WGS) entry which is preliminary data.</text>
</comment>
<evidence type="ECO:0000313" key="2">
    <source>
        <dbReference type="Proteomes" id="UP001501676"/>
    </source>
</evidence>